<dbReference type="AlphaFoldDB" id="A0A0B6YRK0"/>
<protein>
    <submittedName>
        <fullName evidence="1">Uncharacterized protein</fullName>
    </submittedName>
</protein>
<gene>
    <name evidence="1" type="primary">ORF32066</name>
</gene>
<dbReference type="EMBL" id="HACG01011260">
    <property type="protein sequence ID" value="CEK58125.1"/>
    <property type="molecule type" value="Transcribed_RNA"/>
</dbReference>
<sequence length="84" mass="9449">MTDHPELTKTLTPPSSGDPVFTISRAFLIMYRSLFKGYKTCTFQSDSPVFRMVILDPFSPVCFRGSQGEQSIVIRRSTRSVARG</sequence>
<reference evidence="1" key="1">
    <citation type="submission" date="2014-12" db="EMBL/GenBank/DDBJ databases">
        <title>Insight into the proteome of Arion vulgaris.</title>
        <authorList>
            <person name="Aradska J."/>
            <person name="Bulat T."/>
            <person name="Smidak R."/>
            <person name="Sarate P."/>
            <person name="Gangsoo J."/>
            <person name="Sialana F."/>
            <person name="Bilban M."/>
            <person name="Lubec G."/>
        </authorList>
    </citation>
    <scope>NUCLEOTIDE SEQUENCE</scope>
    <source>
        <tissue evidence="1">Skin</tissue>
    </source>
</reference>
<organism evidence="1">
    <name type="scientific">Arion vulgaris</name>
    <dbReference type="NCBI Taxonomy" id="1028688"/>
    <lineage>
        <taxon>Eukaryota</taxon>
        <taxon>Metazoa</taxon>
        <taxon>Spiralia</taxon>
        <taxon>Lophotrochozoa</taxon>
        <taxon>Mollusca</taxon>
        <taxon>Gastropoda</taxon>
        <taxon>Heterobranchia</taxon>
        <taxon>Euthyneura</taxon>
        <taxon>Panpulmonata</taxon>
        <taxon>Eupulmonata</taxon>
        <taxon>Stylommatophora</taxon>
        <taxon>Helicina</taxon>
        <taxon>Arionoidea</taxon>
        <taxon>Arionidae</taxon>
        <taxon>Arion</taxon>
    </lineage>
</organism>
<name>A0A0B6YRK0_9EUPU</name>
<evidence type="ECO:0000313" key="1">
    <source>
        <dbReference type="EMBL" id="CEK58125.1"/>
    </source>
</evidence>
<proteinExistence type="predicted"/>
<feature type="non-terminal residue" evidence="1">
    <location>
        <position position="84"/>
    </location>
</feature>
<accession>A0A0B6YRK0</accession>